<comment type="caution">
    <text evidence="1">The sequence shown here is derived from an EMBL/GenBank/DDBJ whole genome shotgun (WGS) entry which is preliminary data.</text>
</comment>
<evidence type="ECO:0000313" key="1">
    <source>
        <dbReference type="EMBL" id="MBU3078843.1"/>
    </source>
</evidence>
<keyword evidence="2" id="KW-1185">Reference proteome</keyword>
<evidence type="ECO:0000313" key="2">
    <source>
        <dbReference type="Proteomes" id="UP000776276"/>
    </source>
</evidence>
<gene>
    <name evidence="1" type="ORF">KOF26_13295</name>
</gene>
<sequence>MTEFLIGVLVGTLLGATPMIVLARIARARVAGDKLVSGPKTPLSSETS</sequence>
<dbReference type="EMBL" id="JAHKRT010000007">
    <property type="protein sequence ID" value="MBU3078843.1"/>
    <property type="molecule type" value="Genomic_DNA"/>
</dbReference>
<accession>A0ABS6BKM1</accession>
<name>A0ABS6BKM1_9SPHN</name>
<protein>
    <submittedName>
        <fullName evidence="1">Uncharacterized protein</fullName>
    </submittedName>
</protein>
<proteinExistence type="predicted"/>
<dbReference type="RefSeq" id="WP_216325810.1">
    <property type="nucleotide sequence ID" value="NZ_JAHKRT010000007.1"/>
</dbReference>
<organism evidence="1 2">
    <name type="scientific">Sphingomonas quercus</name>
    <dbReference type="NCBI Taxonomy" id="2842451"/>
    <lineage>
        <taxon>Bacteria</taxon>
        <taxon>Pseudomonadati</taxon>
        <taxon>Pseudomonadota</taxon>
        <taxon>Alphaproteobacteria</taxon>
        <taxon>Sphingomonadales</taxon>
        <taxon>Sphingomonadaceae</taxon>
        <taxon>Sphingomonas</taxon>
    </lineage>
</organism>
<reference evidence="1 2" key="1">
    <citation type="submission" date="2021-06" db="EMBL/GenBank/DDBJ databases">
        <title>Sphingomonas sp. XMGL2, whole genome shotgun sequencing project.</title>
        <authorList>
            <person name="Zhao G."/>
            <person name="Shen L."/>
        </authorList>
    </citation>
    <scope>NUCLEOTIDE SEQUENCE [LARGE SCALE GENOMIC DNA]</scope>
    <source>
        <strain evidence="1 2">XMGL2</strain>
    </source>
</reference>
<dbReference type="Proteomes" id="UP000776276">
    <property type="component" value="Unassembled WGS sequence"/>
</dbReference>